<feature type="domain" description="Glycosyl transferase family 3" evidence="4">
    <location>
        <begin position="172"/>
        <end position="389"/>
    </location>
</feature>
<dbReference type="GO" id="GO:0000162">
    <property type="term" value="P:L-tryptophan biosynthetic process"/>
    <property type="evidence" value="ECO:0007669"/>
    <property type="project" value="UniProtKB-KW"/>
</dbReference>
<comment type="caution">
    <text evidence="6">The sequence shown here is derived from an EMBL/GenBank/DDBJ whole genome shotgun (WGS) entry which is preliminary data.</text>
</comment>
<dbReference type="PATRIC" id="fig|1330047.3.peg.3114"/>
<keyword evidence="3" id="KW-0057">Aromatic amino acid biosynthesis</keyword>
<keyword evidence="2 6" id="KW-0808">Transferase</keyword>
<keyword evidence="1 6" id="KW-0328">Glycosyltransferase</keyword>
<dbReference type="AlphaFoldDB" id="S7WCR3"/>
<organism evidence="6 7">
    <name type="scientific">Acinetobacter junii CIP 107470 = MTCC 11364</name>
    <dbReference type="NCBI Taxonomy" id="1217666"/>
    <lineage>
        <taxon>Bacteria</taxon>
        <taxon>Pseudomonadati</taxon>
        <taxon>Pseudomonadota</taxon>
        <taxon>Gammaproteobacteria</taxon>
        <taxon>Moraxellales</taxon>
        <taxon>Moraxellaceae</taxon>
        <taxon>Acinetobacter</taxon>
    </lineage>
</organism>
<dbReference type="InterPro" id="IPR000312">
    <property type="entry name" value="Glycosyl_Trfase_fam3"/>
</dbReference>
<protein>
    <submittedName>
        <fullName evidence="6">Anthranilate phosphoribosyltransferase</fullName>
    </submittedName>
</protein>
<dbReference type="Pfam" id="PF02885">
    <property type="entry name" value="Glycos_trans_3N"/>
    <property type="match status" value="1"/>
</dbReference>
<dbReference type="InterPro" id="IPR005940">
    <property type="entry name" value="Anthranilate_Pribosyl_Tfrase"/>
</dbReference>
<name>S7WCR3_ACIJU</name>
<dbReference type="InterPro" id="IPR017459">
    <property type="entry name" value="Glycosyl_Trfase_fam3_N_dom"/>
</dbReference>
<dbReference type="InterPro" id="IPR035902">
    <property type="entry name" value="Nuc_phospho_transferase"/>
</dbReference>
<keyword evidence="3" id="KW-0822">Tryptophan biosynthesis</keyword>
<evidence type="ECO:0000256" key="3">
    <source>
        <dbReference type="ARBA" id="ARBA00022822"/>
    </source>
</evidence>
<proteinExistence type="predicted"/>
<dbReference type="SUPFAM" id="SSF47648">
    <property type="entry name" value="Nucleoside phosphorylase/phosphoribosyltransferase N-terminal domain"/>
    <property type="match status" value="1"/>
</dbReference>
<dbReference type="Gene3D" id="1.20.970.10">
    <property type="entry name" value="Transferase, Pyrimidine Nucleoside Phosphorylase, Chain C"/>
    <property type="match status" value="1"/>
</dbReference>
<dbReference type="PANTHER" id="PTHR43285:SF2">
    <property type="entry name" value="ANTHRANILATE PHOSPHORIBOSYLTRANSFERASE"/>
    <property type="match status" value="1"/>
</dbReference>
<gene>
    <name evidence="6" type="ORF">L292_1387</name>
</gene>
<dbReference type="Gene3D" id="3.40.1030.10">
    <property type="entry name" value="Nucleoside phosphorylase/phosphoribosyltransferase catalytic domain"/>
    <property type="match status" value="1"/>
</dbReference>
<evidence type="ECO:0000259" key="4">
    <source>
        <dbReference type="Pfam" id="PF00591"/>
    </source>
</evidence>
<dbReference type="Pfam" id="PF00591">
    <property type="entry name" value="Glycos_transf_3"/>
    <property type="match status" value="1"/>
</dbReference>
<dbReference type="PANTHER" id="PTHR43285">
    <property type="entry name" value="ANTHRANILATE PHOSPHORIBOSYLTRANSFERASE"/>
    <property type="match status" value="1"/>
</dbReference>
<feature type="domain" description="Glycosyl transferase family 3 N-terminal" evidence="5">
    <location>
        <begin position="89"/>
        <end position="143"/>
    </location>
</feature>
<keyword evidence="3" id="KW-0028">Amino-acid biosynthesis</keyword>
<dbReference type="GO" id="GO:0004048">
    <property type="term" value="F:anthranilate phosphoribosyltransferase activity"/>
    <property type="evidence" value="ECO:0007669"/>
    <property type="project" value="InterPro"/>
</dbReference>
<dbReference type="Proteomes" id="UP000018420">
    <property type="component" value="Unassembled WGS sequence"/>
</dbReference>
<evidence type="ECO:0000256" key="2">
    <source>
        <dbReference type="ARBA" id="ARBA00022679"/>
    </source>
</evidence>
<accession>S7WCR3</accession>
<dbReference type="eggNOG" id="COG0547">
    <property type="taxonomic scope" value="Bacteria"/>
</dbReference>
<dbReference type="SUPFAM" id="SSF52418">
    <property type="entry name" value="Nucleoside phosphorylase/phosphoribosyltransferase catalytic domain"/>
    <property type="match status" value="1"/>
</dbReference>
<evidence type="ECO:0000259" key="5">
    <source>
        <dbReference type="Pfam" id="PF02885"/>
    </source>
</evidence>
<evidence type="ECO:0000313" key="7">
    <source>
        <dbReference type="Proteomes" id="UP000018420"/>
    </source>
</evidence>
<dbReference type="EMBL" id="ASYZ01000188">
    <property type="protein sequence ID" value="EPR80781.1"/>
    <property type="molecule type" value="Genomic_DNA"/>
</dbReference>
<evidence type="ECO:0000256" key="1">
    <source>
        <dbReference type="ARBA" id="ARBA00022676"/>
    </source>
</evidence>
<sequence length="395" mass="45349">MIFQVDVMVRLHQFTRLIRSIISLVMFNISPKQIKPNLSQRLLLNIANFMSYYFLVIDHIRIIMNTKRNIYKTAEHPFAQYVRILGKGKTGSRSLSYEEAYQAFSMILKDEVLDVQLGAFLMLLRVKEESVDELAGFVQATRDQLNFESLDVDLDWSSYAGKRKHYPWFILAALTLAHHGYKIVMHGASGHTINRVYTEQVLEYLGYPICHNQQEVKQQLEQHHFAYLPLETISPILSDLISLRNVMGLRSPIHTLARLINPFNAKATLQAIFHPAYRSSHQQTAFRLGYKNSAVIKGEGGEFERNPDAKTLICGIKNGELYEHELPKLTPDRSPIEEELDLAVFKAVWLGEQTHEYGEMAVIETMGIALYTMDAVNSYGEAMTKAKELWETRVH</sequence>
<dbReference type="NCBIfam" id="NF006564">
    <property type="entry name" value="PRK09071.1"/>
    <property type="match status" value="1"/>
</dbReference>
<dbReference type="InterPro" id="IPR036320">
    <property type="entry name" value="Glycosyl_Trfase_fam3_N_dom_sf"/>
</dbReference>
<dbReference type="GO" id="GO:0005829">
    <property type="term" value="C:cytosol"/>
    <property type="evidence" value="ECO:0007669"/>
    <property type="project" value="TreeGrafter"/>
</dbReference>
<reference evidence="6 7" key="1">
    <citation type="submission" date="2013-05" db="EMBL/GenBank/DDBJ databases">
        <title>Genome assembly of Acinetobacter junii MTCC 11364.</title>
        <authorList>
            <person name="Khatri I."/>
            <person name="Singh N.K."/>
            <person name="Subramanian S."/>
            <person name="Mayilraj S."/>
        </authorList>
    </citation>
    <scope>NUCLEOTIDE SEQUENCE [LARGE SCALE GENOMIC DNA]</scope>
    <source>
        <strain evidence="6 7">MTCC 11364</strain>
    </source>
</reference>
<evidence type="ECO:0000313" key="6">
    <source>
        <dbReference type="EMBL" id="EPR80781.1"/>
    </source>
</evidence>